<dbReference type="InterPro" id="IPR047679">
    <property type="entry name" value="BREX_BrxC"/>
</dbReference>
<keyword evidence="3" id="KW-1185">Reference proteome</keyword>
<organism evidence="2 3">
    <name type="scientific">Aromatoleum evansii</name>
    <name type="common">Azoarcus evansii</name>
    <dbReference type="NCBI Taxonomy" id="59406"/>
    <lineage>
        <taxon>Bacteria</taxon>
        <taxon>Pseudomonadati</taxon>
        <taxon>Pseudomonadota</taxon>
        <taxon>Betaproteobacteria</taxon>
        <taxon>Rhodocyclales</taxon>
        <taxon>Rhodocyclaceae</taxon>
        <taxon>Aromatoleum</taxon>
    </lineage>
</organism>
<evidence type="ECO:0000256" key="1">
    <source>
        <dbReference type="SAM" id="MobiDB-lite"/>
    </source>
</evidence>
<feature type="region of interest" description="Disordered" evidence="1">
    <location>
        <begin position="680"/>
        <end position="700"/>
    </location>
</feature>
<name>A0ABZ1AKJ7_AROEV</name>
<sequence>MLNRDIYVKSPDQNRLANNGVAEVSEDHSAAALEVLRYELETFVCDGQYEKGIETILETFLRNLGTKSEQPGVWISGFYGSGKSHLAKMLRALWTDLQLPGGASARGLAHLPSGVSDQLKELSTQGKRNGGLHAAAGKLGAGAGDNVRLALLGIVFKSKRLPEQFAQARFVMWLHHEKLFDAVQAGLQAAGRSLAQELPHLYVSTHLSKALLQANPGLADTEPAVRQLVKAQFPQVTDVTNDEMVAAIQSALADDGKFPLTLVVLDEVQQYIGSDAEKAYKVQEVTESLSKHFNGQLLFVGTGQSALSGMPNLQRLMGRFPVQVTLGDWDVENVTRKIILAKKPTAMPEIDRVWRDNLGEISRHLRGTKLEHVTDDEAFITADYPILPVRRRFWESVLRTIDATGTVAQLRSQLRVVHEAALETADRPLGHVVSGDFLYDQIAANLVSTAQLSREIFEGVQKFAAGDEHAQLKARLLKLIYLINKLPPEKALAIGLKPTEDVLADLLVTDLKRGSAALRKVIPALLDELQEHDHLVMALDGPNGAEYHLQTRESSAWYDEFRAQESQLKASPQNIEVKRAESFKARFRSVLNKVRPVQGVAPEVRTLHACFDESLPKDNDKALYLWIQDGWQTDEKSMIAEARAKSAENPTLFAFMPAQSKTDLANAIVTLEAAKATLSRKGTPCTEEGRNAQRSMESRQRNAEKEIETLLDALFAGVRVFQAGGQEVTEGADLAERLNRAVKASVIRLYREFDIADQKGWDKVLDEARKGNGEAMRAVGHLQEPKAHPVCQKILSFLGAGKKGSDIRDNFEAPPYGWPRDTIDGAIYILLATGELKGRDMAHRPVDAKSLERSKLTQAFFEPESVNITPVQKIKIRSLFQSLGVPCQPNEELTKAPTLISKLKEMALEAGGPAPQPEPPKCAAIAALAQASGNALLLELCSRAEELTTLAKQWAQTAKLIKQRLPLWHQLEALLEHATQLGPYAELKGEVGAISSQRSLLAEPDPVRPLLEHTADILRQALNAKLDAYRCEYEQQMAQLDADSNWQKLDATKRGELIAAHHIDAPKGIDLTTAEKLSDALDACDLQRWIERTQALATRFSAVRMNAAKLLKPNVIQVKLPQRTLNDADEVKAWLVEVEGLLLGKIQQGPIAL</sequence>
<evidence type="ECO:0000313" key="2">
    <source>
        <dbReference type="EMBL" id="WRL44966.1"/>
    </source>
</evidence>
<dbReference type="EMBL" id="CP141259">
    <property type="protein sequence ID" value="WRL44966.1"/>
    <property type="molecule type" value="Genomic_DNA"/>
</dbReference>
<proteinExistence type="predicted"/>
<accession>A0ABZ1AKJ7</accession>
<protein>
    <submittedName>
        <fullName evidence="2">BREX system P-loop protein BrxC</fullName>
    </submittedName>
</protein>
<gene>
    <name evidence="2" type="primary">brxC</name>
    <name evidence="2" type="ORF">U5817_17340</name>
</gene>
<dbReference type="NCBIfam" id="NF033441">
    <property type="entry name" value="BREX_BrxC"/>
    <property type="match status" value="1"/>
</dbReference>
<dbReference type="InterPro" id="IPR027417">
    <property type="entry name" value="P-loop_NTPase"/>
</dbReference>
<reference evidence="2 3" key="1">
    <citation type="submission" date="2023-12" db="EMBL/GenBank/DDBJ databases">
        <title>A. evansii MAY27, complete genome.</title>
        <authorList>
            <person name="Wang Y."/>
        </authorList>
    </citation>
    <scope>NUCLEOTIDE SEQUENCE [LARGE SCALE GENOMIC DNA]</scope>
    <source>
        <strain evidence="2 3">MAY27</strain>
    </source>
</reference>
<dbReference type="Proteomes" id="UP001626593">
    <property type="component" value="Chromosome"/>
</dbReference>
<dbReference type="RefSeq" id="WP_407278229.1">
    <property type="nucleotide sequence ID" value="NZ_CP141259.1"/>
</dbReference>
<feature type="compositionally biased region" description="Basic and acidic residues" evidence="1">
    <location>
        <begin position="687"/>
        <end position="700"/>
    </location>
</feature>
<dbReference type="SUPFAM" id="SSF52540">
    <property type="entry name" value="P-loop containing nucleoside triphosphate hydrolases"/>
    <property type="match status" value="1"/>
</dbReference>
<evidence type="ECO:0000313" key="3">
    <source>
        <dbReference type="Proteomes" id="UP001626593"/>
    </source>
</evidence>